<reference evidence="5 6" key="1">
    <citation type="submission" date="2017-08" db="EMBL/GenBank/DDBJ databases">
        <title>Complete Genome Sequence of Streptomyces formicae KY5, the formicamycin producer.</title>
        <authorList>
            <person name="Holmes N.A."/>
            <person name="Devine R."/>
            <person name="Qin Z."/>
            <person name="Seipke R.F."/>
            <person name="Wilkinson B."/>
            <person name="Hutchings M.I."/>
        </authorList>
    </citation>
    <scope>NUCLEOTIDE SEQUENCE [LARGE SCALE GENOMIC DNA]</scope>
    <source>
        <strain evidence="5 6">KY5</strain>
    </source>
</reference>
<dbReference type="InterPro" id="IPR008628">
    <property type="entry name" value="GPP34-like"/>
</dbReference>
<evidence type="ECO:0000256" key="1">
    <source>
        <dbReference type="ARBA" id="ARBA00004255"/>
    </source>
</evidence>
<sequence>MTTAKDLFIIAMDLEHSVGQGDLSLALAGAELIDLIGAGAVAVDGDRIVPGGQPTLDDQFMSEAASGLTQQAPYERIEDWLWRRGRDLSAAYQAAMEKNDELKPQRGGRLPFGSQRVELVDTPARRRAADRWKEKEAVLVSLASVVGIGDDRSEDEPGLDDEAVTTVLAAVHDAVMELEAVRQRRTIENAAFANLWRGP</sequence>
<proteinExistence type="predicted"/>
<dbReference type="Gene3D" id="1.10.3630.10">
    <property type="entry name" value="yeast vps74-n-term truncation variant domain like"/>
    <property type="match status" value="1"/>
</dbReference>
<evidence type="ECO:0000256" key="3">
    <source>
        <dbReference type="ARBA" id="ARBA00023121"/>
    </source>
</evidence>
<evidence type="ECO:0000313" key="5">
    <source>
        <dbReference type="EMBL" id="ATL32613.1"/>
    </source>
</evidence>
<gene>
    <name evidence="5" type="ORF">KY5_7595c</name>
</gene>
<dbReference type="InterPro" id="IPR038261">
    <property type="entry name" value="GPP34-like_sf"/>
</dbReference>
<dbReference type="GO" id="GO:0012505">
    <property type="term" value="C:endomembrane system"/>
    <property type="evidence" value="ECO:0007669"/>
    <property type="project" value="UniProtKB-ARBA"/>
</dbReference>
<dbReference type="KEGG" id="sfk:KY5_7595c"/>
<protein>
    <recommendedName>
        <fullName evidence="7">GPP34 family phosphoprotein</fullName>
    </recommendedName>
</protein>
<keyword evidence="6" id="KW-1185">Reference proteome</keyword>
<dbReference type="Pfam" id="PF05719">
    <property type="entry name" value="GPP34"/>
    <property type="match status" value="1"/>
</dbReference>
<keyword evidence="2" id="KW-0333">Golgi apparatus</keyword>
<dbReference type="Proteomes" id="UP000221011">
    <property type="component" value="Chromosome"/>
</dbReference>
<accession>A0A291QMC8</accession>
<evidence type="ECO:0000256" key="2">
    <source>
        <dbReference type="ARBA" id="ARBA00023034"/>
    </source>
</evidence>
<evidence type="ECO:0008006" key="7">
    <source>
        <dbReference type="Google" id="ProtNLM"/>
    </source>
</evidence>
<dbReference type="AlphaFoldDB" id="A0A291QMC8"/>
<name>A0A291QMC8_9ACTN</name>
<dbReference type="EMBL" id="CP022685">
    <property type="protein sequence ID" value="ATL32613.1"/>
    <property type="molecule type" value="Genomic_DNA"/>
</dbReference>
<dbReference type="GO" id="GO:0005737">
    <property type="term" value="C:cytoplasm"/>
    <property type="evidence" value="ECO:0007669"/>
    <property type="project" value="UniProtKB-ARBA"/>
</dbReference>
<dbReference type="RefSeq" id="WP_098246536.1">
    <property type="nucleotide sequence ID" value="NZ_CP022685.1"/>
</dbReference>
<organism evidence="5 6">
    <name type="scientific">Streptomyces formicae</name>
    <dbReference type="NCBI Taxonomy" id="1616117"/>
    <lineage>
        <taxon>Bacteria</taxon>
        <taxon>Bacillati</taxon>
        <taxon>Actinomycetota</taxon>
        <taxon>Actinomycetes</taxon>
        <taxon>Kitasatosporales</taxon>
        <taxon>Streptomycetaceae</taxon>
        <taxon>Streptomyces</taxon>
    </lineage>
</organism>
<keyword evidence="4" id="KW-0472">Membrane</keyword>
<evidence type="ECO:0000256" key="4">
    <source>
        <dbReference type="ARBA" id="ARBA00023136"/>
    </source>
</evidence>
<comment type="subcellular location">
    <subcellularLocation>
        <location evidence="1">Golgi apparatus membrane</location>
        <topology evidence="1">Peripheral membrane protein</topology>
        <orientation evidence="1">Cytoplasmic side</orientation>
    </subcellularLocation>
</comment>
<evidence type="ECO:0000313" key="6">
    <source>
        <dbReference type="Proteomes" id="UP000221011"/>
    </source>
</evidence>
<keyword evidence="3" id="KW-0446">Lipid-binding</keyword>
<dbReference type="GO" id="GO:0070273">
    <property type="term" value="F:phosphatidylinositol-4-phosphate binding"/>
    <property type="evidence" value="ECO:0007669"/>
    <property type="project" value="InterPro"/>
</dbReference>